<dbReference type="AlphaFoldDB" id="D6GVR8"/>
<evidence type="ECO:0000313" key="2">
    <source>
        <dbReference type="EMBL" id="EFD92728.1"/>
    </source>
</evidence>
<evidence type="ECO:0000256" key="1">
    <source>
        <dbReference type="SAM" id="Phobius"/>
    </source>
</evidence>
<accession>D6GVR8</accession>
<keyword evidence="1" id="KW-1133">Transmembrane helix</keyword>
<proteinExistence type="predicted"/>
<keyword evidence="1" id="KW-0472">Membrane</keyword>
<dbReference type="Proteomes" id="UP000009376">
    <property type="component" value="Unassembled WGS sequence"/>
</dbReference>
<gene>
    <name evidence="2" type="ORF">BJBARM5_0581</name>
</gene>
<organism evidence="2 3">
    <name type="scientific">Candidatus Parvarchaeum acidophilus ARMAN-5</name>
    <dbReference type="NCBI Taxonomy" id="662762"/>
    <lineage>
        <taxon>Archaea</taxon>
        <taxon>Candidatus Parvarchaeota</taxon>
        <taxon>Candidatus Parvarchaeum</taxon>
    </lineage>
</organism>
<keyword evidence="1" id="KW-0812">Transmembrane</keyword>
<name>D6GVR8_PARA5</name>
<feature type="transmembrane region" description="Helical" evidence="1">
    <location>
        <begin position="23"/>
        <end position="43"/>
    </location>
</feature>
<reference evidence="2 3" key="1">
    <citation type="journal article" date="2010" name="Proc. Natl. Acad. Sci. U.S.A.">
        <title>Enigmatic, ultrasmall, uncultivated Archaea.</title>
        <authorList>
            <person name="Baker B.J."/>
            <person name="Comolli L.R."/>
            <person name="Dick G.J."/>
            <person name="Hauser L.J."/>
            <person name="Hyatt D."/>
            <person name="Dill B.D."/>
            <person name="Land M.L."/>
            <person name="Verberkmoes N.C."/>
            <person name="Hettich R.L."/>
            <person name="Banfield J.F."/>
        </authorList>
    </citation>
    <scope>NUCLEOTIDE SEQUENCE [LARGE SCALE GENOMIC DNA]</scope>
</reference>
<evidence type="ECO:0000313" key="3">
    <source>
        <dbReference type="Proteomes" id="UP000009376"/>
    </source>
</evidence>
<feature type="transmembrane region" description="Helical" evidence="1">
    <location>
        <begin position="49"/>
        <end position="71"/>
    </location>
</feature>
<sequence>MRNKSKKESFIWKPWRMRLLKDHLLTTLIIFEFIISTMFFLLSYFTDNIYFKGVGVGLLISWVTSTIAYFIRKKKIGS</sequence>
<protein>
    <submittedName>
        <fullName evidence="2">Uncharacterized protein</fullName>
    </submittedName>
</protein>
<dbReference type="EMBL" id="GG745555">
    <property type="protein sequence ID" value="EFD92728.1"/>
    <property type="molecule type" value="Genomic_DNA"/>
</dbReference>